<feature type="transmembrane region" description="Helical" evidence="6">
    <location>
        <begin position="207"/>
        <end position="226"/>
    </location>
</feature>
<comment type="subcellular location">
    <subcellularLocation>
        <location evidence="1">Membrane</location>
        <topology evidence="1">Multi-pass membrane protein</topology>
    </subcellularLocation>
</comment>
<name>A0A8H5DXW1_9HYPO</name>
<feature type="domain" description="Rhodopsin" evidence="7">
    <location>
        <begin position="50"/>
        <end position="298"/>
    </location>
</feature>
<dbReference type="InterPro" id="IPR052337">
    <property type="entry name" value="SAT4-like"/>
</dbReference>
<evidence type="ECO:0000256" key="1">
    <source>
        <dbReference type="ARBA" id="ARBA00004141"/>
    </source>
</evidence>
<reference evidence="8 9" key="1">
    <citation type="journal article" date="2020" name="BMC Genomics">
        <title>Correction to: Identification and distribution of gene clusters required for synthesis of sphingolipid metabolism inhibitors in diverse species of the filamentous fungus Fusarium.</title>
        <authorList>
            <person name="Kim H.S."/>
            <person name="Lohmar J.M."/>
            <person name="Busman M."/>
            <person name="Brown D.W."/>
            <person name="Naumann T.A."/>
            <person name="Divon H.H."/>
            <person name="Lysoe E."/>
            <person name="Uhlig S."/>
            <person name="Proctor R.H."/>
        </authorList>
    </citation>
    <scope>NUCLEOTIDE SEQUENCE [LARGE SCALE GENOMIC DNA]</scope>
    <source>
        <strain evidence="8 9">NRRL 25214</strain>
    </source>
</reference>
<dbReference type="GO" id="GO:0016020">
    <property type="term" value="C:membrane"/>
    <property type="evidence" value="ECO:0007669"/>
    <property type="project" value="UniProtKB-SubCell"/>
</dbReference>
<evidence type="ECO:0000256" key="4">
    <source>
        <dbReference type="ARBA" id="ARBA00023136"/>
    </source>
</evidence>
<evidence type="ECO:0000256" key="5">
    <source>
        <dbReference type="ARBA" id="ARBA00038359"/>
    </source>
</evidence>
<feature type="transmembrane region" description="Helical" evidence="6">
    <location>
        <begin position="69"/>
        <end position="89"/>
    </location>
</feature>
<dbReference type="PANTHER" id="PTHR33048:SF47">
    <property type="entry name" value="INTEGRAL MEMBRANE PROTEIN-RELATED"/>
    <property type="match status" value="1"/>
</dbReference>
<accession>A0A8H5DXW1</accession>
<dbReference type="AlphaFoldDB" id="A0A8H5DXW1"/>
<feature type="transmembrane region" description="Helical" evidence="6">
    <location>
        <begin position="117"/>
        <end position="138"/>
    </location>
</feature>
<comment type="caution">
    <text evidence="8">The sequence shown here is derived from an EMBL/GenBank/DDBJ whole genome shotgun (WGS) entry which is preliminary data.</text>
</comment>
<evidence type="ECO:0000313" key="8">
    <source>
        <dbReference type="EMBL" id="KAF5239869.1"/>
    </source>
</evidence>
<gene>
    <name evidence="8" type="ORF">FANTH_9811</name>
</gene>
<feature type="transmembrane region" description="Helical" evidence="6">
    <location>
        <begin position="238"/>
        <end position="258"/>
    </location>
</feature>
<dbReference type="EMBL" id="JABEVY010000261">
    <property type="protein sequence ID" value="KAF5239869.1"/>
    <property type="molecule type" value="Genomic_DNA"/>
</dbReference>
<comment type="similarity">
    <text evidence="5">Belongs to the SAT4 family.</text>
</comment>
<keyword evidence="9" id="KW-1185">Reference proteome</keyword>
<feature type="transmembrane region" description="Helical" evidence="6">
    <location>
        <begin position="278"/>
        <end position="297"/>
    </location>
</feature>
<dbReference type="PANTHER" id="PTHR33048">
    <property type="entry name" value="PTH11-LIKE INTEGRAL MEMBRANE PROTEIN (AFU_ORTHOLOGUE AFUA_5G11245)"/>
    <property type="match status" value="1"/>
</dbReference>
<evidence type="ECO:0000256" key="3">
    <source>
        <dbReference type="ARBA" id="ARBA00022989"/>
    </source>
</evidence>
<evidence type="ECO:0000256" key="6">
    <source>
        <dbReference type="SAM" id="Phobius"/>
    </source>
</evidence>
<keyword evidence="3 6" id="KW-1133">Transmembrane helix</keyword>
<dbReference type="InterPro" id="IPR049326">
    <property type="entry name" value="Rhodopsin_dom_fungi"/>
</dbReference>
<sequence>MTDPKVAQAIADGRVPKGVTAAYLNQSKDAPAIVGIILVTCITSIIVLGRLASRAFLIRRFGLDDSLTLLSWIGQACLVVFVGLCIKLIQLGSGRHFAYIEYVLDMPTIEYTEVLDFGAHIVYTVALLFCRMSGLAFYHRLCAVHDRLRLSIKIVFGILIAGFLPQVFLIIFHCTPVTGLWPYEWQPDFDKYTCLQWGLVYSVNSSVSLVCDLLLFGIPIVMLRVLEMPRKRKIQLGCILLPGISVIGISITRLVFVIEGQWNADMSWAYNPMLAIEVSEIGATLIALSVPGVKPLFDKFILRRDITQGESTGKSRYAQQHSSKGGTALRSLHFRPEHNVLTSRDTSAEGIKTYRSTKNVSADNTSENSADGILVQVDFRIKEDTQDSKSGSDAGRSWK</sequence>
<protein>
    <recommendedName>
        <fullName evidence="7">Rhodopsin domain-containing protein</fullName>
    </recommendedName>
</protein>
<proteinExistence type="inferred from homology"/>
<dbReference type="Proteomes" id="UP000573603">
    <property type="component" value="Unassembled WGS sequence"/>
</dbReference>
<evidence type="ECO:0000256" key="2">
    <source>
        <dbReference type="ARBA" id="ARBA00022692"/>
    </source>
</evidence>
<evidence type="ECO:0000313" key="9">
    <source>
        <dbReference type="Proteomes" id="UP000573603"/>
    </source>
</evidence>
<keyword evidence="2 6" id="KW-0812">Transmembrane</keyword>
<organism evidence="8 9">
    <name type="scientific">Fusarium anthophilum</name>
    <dbReference type="NCBI Taxonomy" id="48485"/>
    <lineage>
        <taxon>Eukaryota</taxon>
        <taxon>Fungi</taxon>
        <taxon>Dikarya</taxon>
        <taxon>Ascomycota</taxon>
        <taxon>Pezizomycotina</taxon>
        <taxon>Sordariomycetes</taxon>
        <taxon>Hypocreomycetidae</taxon>
        <taxon>Hypocreales</taxon>
        <taxon>Nectriaceae</taxon>
        <taxon>Fusarium</taxon>
        <taxon>Fusarium fujikuroi species complex</taxon>
    </lineage>
</organism>
<feature type="transmembrane region" description="Helical" evidence="6">
    <location>
        <begin position="30"/>
        <end position="48"/>
    </location>
</feature>
<dbReference type="Pfam" id="PF20684">
    <property type="entry name" value="Fung_rhodopsin"/>
    <property type="match status" value="1"/>
</dbReference>
<evidence type="ECO:0000259" key="7">
    <source>
        <dbReference type="Pfam" id="PF20684"/>
    </source>
</evidence>
<keyword evidence="4 6" id="KW-0472">Membrane</keyword>
<feature type="transmembrane region" description="Helical" evidence="6">
    <location>
        <begin position="150"/>
        <end position="172"/>
    </location>
</feature>